<dbReference type="AlphaFoldDB" id="A0A835PUX4"/>
<accession>A0A835PUX4</accession>
<sequence length="293" mass="33050">MQQWQQESAAMTFDEVSMERSKSFVKALQELKNLRPQLYSAADYCEKSYLHNEQKQMVLDNLKDYAVRALVNAVDHLGTVAYKLTDIYEQQMTEVSSVDIKLSCLNQRMFSCQTYMEQEGLKQQQISATAPRHHKHYILPSYVGQKVQNGQIYDQQSHIQAKPRPHPPGTPASKTLSWHLASENNSSLNGEPFGTADSKAFKMTTNGFNFLEAERPVAPMTLSRQLPSTSVSITANSFGFRDLSEVAKPLSAFRSFETPGRSETSQPPARSKSVLSVFFPKHKSLKQKTTFVS</sequence>
<evidence type="ECO:0000256" key="2">
    <source>
        <dbReference type="ARBA" id="ARBA00011513"/>
    </source>
</evidence>
<name>A0A835PUX4_VANPL</name>
<evidence type="ECO:0008006" key="7">
    <source>
        <dbReference type="Google" id="ProtNLM"/>
    </source>
</evidence>
<comment type="similarity">
    <text evidence="1">Belongs to the ABI family.</text>
</comment>
<feature type="region of interest" description="Disordered" evidence="4">
    <location>
        <begin position="156"/>
        <end position="175"/>
    </location>
</feature>
<evidence type="ECO:0000256" key="1">
    <source>
        <dbReference type="ARBA" id="ARBA00010020"/>
    </source>
</evidence>
<dbReference type="EMBL" id="JADCNL010000012">
    <property type="protein sequence ID" value="KAG0457997.1"/>
    <property type="molecule type" value="Genomic_DNA"/>
</dbReference>
<dbReference type="OrthoDB" id="276388at2759"/>
<proteinExistence type="inferred from homology"/>
<reference evidence="5 6" key="1">
    <citation type="journal article" date="2020" name="Nat. Food">
        <title>A phased Vanilla planifolia genome enables genetic improvement of flavour and production.</title>
        <authorList>
            <person name="Hasing T."/>
            <person name="Tang H."/>
            <person name="Brym M."/>
            <person name="Khazi F."/>
            <person name="Huang T."/>
            <person name="Chambers A.H."/>
        </authorList>
    </citation>
    <scope>NUCLEOTIDE SEQUENCE [LARGE SCALE GENOMIC DNA]</scope>
    <source>
        <tissue evidence="5">Leaf</tissue>
    </source>
</reference>
<dbReference type="Gene3D" id="6.10.140.1620">
    <property type="match status" value="1"/>
</dbReference>
<gene>
    <name evidence="5" type="ORF">HPP92_023154</name>
</gene>
<evidence type="ECO:0000256" key="4">
    <source>
        <dbReference type="SAM" id="MobiDB-lite"/>
    </source>
</evidence>
<comment type="caution">
    <text evidence="5">The sequence shown here is derived from an EMBL/GenBank/DDBJ whole genome shotgun (WGS) entry which is preliminary data.</text>
</comment>
<dbReference type="Proteomes" id="UP000636800">
    <property type="component" value="Chromosome 12"/>
</dbReference>
<keyword evidence="6" id="KW-1185">Reference proteome</keyword>
<comment type="function">
    <text evidence="3">Involved in regulation of actin and microtubule organization. Part of a WAVE complex that activates the Arp2/3 complex.</text>
</comment>
<evidence type="ECO:0000256" key="3">
    <source>
        <dbReference type="ARBA" id="ARBA00025223"/>
    </source>
</evidence>
<evidence type="ECO:0000313" key="5">
    <source>
        <dbReference type="EMBL" id="KAG0457997.1"/>
    </source>
</evidence>
<dbReference type="PANTHER" id="PTHR10460">
    <property type="entry name" value="ABL INTERACTOR FAMILY MEMBER"/>
    <property type="match status" value="1"/>
</dbReference>
<evidence type="ECO:0000313" key="6">
    <source>
        <dbReference type="Proteomes" id="UP000636800"/>
    </source>
</evidence>
<organism evidence="5 6">
    <name type="scientific">Vanilla planifolia</name>
    <name type="common">Vanilla</name>
    <dbReference type="NCBI Taxonomy" id="51239"/>
    <lineage>
        <taxon>Eukaryota</taxon>
        <taxon>Viridiplantae</taxon>
        <taxon>Streptophyta</taxon>
        <taxon>Embryophyta</taxon>
        <taxon>Tracheophyta</taxon>
        <taxon>Spermatophyta</taxon>
        <taxon>Magnoliopsida</taxon>
        <taxon>Liliopsida</taxon>
        <taxon>Asparagales</taxon>
        <taxon>Orchidaceae</taxon>
        <taxon>Vanilloideae</taxon>
        <taxon>Vanilleae</taxon>
        <taxon>Vanilla</taxon>
    </lineage>
</organism>
<protein>
    <recommendedName>
        <fullName evidence="7">Protein ABIL1</fullName>
    </recommendedName>
</protein>
<dbReference type="InterPro" id="IPR028457">
    <property type="entry name" value="ABI"/>
</dbReference>
<comment type="subunit">
    <text evidence="2">Binds SCAR.</text>
</comment>
<dbReference type="PANTHER" id="PTHR10460:SF0">
    <property type="entry name" value="ABELSON INTERACTING PROTEIN, ISOFORM D"/>
    <property type="match status" value="1"/>
</dbReference>